<dbReference type="PANTHER" id="PTHR42760">
    <property type="entry name" value="SHORT-CHAIN DEHYDROGENASES/REDUCTASES FAMILY MEMBER"/>
    <property type="match status" value="1"/>
</dbReference>
<dbReference type="NCBIfam" id="NF006493">
    <property type="entry name" value="PRK08936.1"/>
    <property type="match status" value="1"/>
</dbReference>
<dbReference type="PROSITE" id="PS00061">
    <property type="entry name" value="ADH_SHORT"/>
    <property type="match status" value="1"/>
</dbReference>
<dbReference type="KEGG" id="bif:N288_13380"/>
<dbReference type="FunFam" id="3.40.50.720:FF:000248">
    <property type="entry name" value="Glucose 1-dehydrogenase"/>
    <property type="match status" value="1"/>
</dbReference>
<dbReference type="GO" id="GO:0047934">
    <property type="term" value="F:glucose 1-dehydrogenase (NAD+) activity"/>
    <property type="evidence" value="ECO:0007669"/>
    <property type="project" value="RHEA"/>
</dbReference>
<dbReference type="PRINTS" id="PR00080">
    <property type="entry name" value="SDRFAMILY"/>
</dbReference>
<keyword evidence="8" id="KW-1185">Reference proteome</keyword>
<evidence type="ECO:0000256" key="1">
    <source>
        <dbReference type="ARBA" id="ARBA00006484"/>
    </source>
</evidence>
<dbReference type="NCBIfam" id="NF005559">
    <property type="entry name" value="PRK07231.1"/>
    <property type="match status" value="1"/>
</dbReference>
<evidence type="ECO:0000313" key="7">
    <source>
        <dbReference type="EMBL" id="AGX04578.1"/>
    </source>
</evidence>
<dbReference type="STRING" id="1367477.N288_13380"/>
<dbReference type="PATRIC" id="fig|1367477.3.peg.2627"/>
<dbReference type="PRINTS" id="PR00081">
    <property type="entry name" value="GDHRDH"/>
</dbReference>
<evidence type="ECO:0000313" key="8">
    <source>
        <dbReference type="Proteomes" id="UP000017805"/>
    </source>
</evidence>
<proteinExistence type="inferred from homology"/>
<dbReference type="EMBL" id="CP006643">
    <property type="protein sequence ID" value="AGX04578.1"/>
    <property type="molecule type" value="Genomic_DNA"/>
</dbReference>
<accession>U5LAY5</accession>
<dbReference type="Gene3D" id="3.40.50.720">
    <property type="entry name" value="NAD(P)-binding Rossmann-like Domain"/>
    <property type="match status" value="1"/>
</dbReference>
<dbReference type="InterPro" id="IPR002347">
    <property type="entry name" value="SDR_fam"/>
</dbReference>
<dbReference type="GO" id="GO:0047935">
    <property type="term" value="F:glucose 1-dehydrogenase (NADP+) activity"/>
    <property type="evidence" value="ECO:0007669"/>
    <property type="project" value="RHEA"/>
</dbReference>
<dbReference type="CDD" id="cd05358">
    <property type="entry name" value="GlcDH_SDR_c"/>
    <property type="match status" value="1"/>
</dbReference>
<dbReference type="NCBIfam" id="NF009466">
    <property type="entry name" value="PRK12826.1-2"/>
    <property type="match status" value="1"/>
</dbReference>
<name>U5LAY5_9BACI</name>
<reference evidence="7 8" key="1">
    <citation type="submission" date="2013-07" db="EMBL/GenBank/DDBJ databases">
        <title>Complete genome sequence of Bacillus infantis NRRL B-14911 that has potential to induce cardiac disease by antigenic mimicry.</title>
        <authorList>
            <person name="Massilamany C."/>
            <person name="Smith T.P.L."/>
            <person name="Loy J.D."/>
            <person name="Barletta R."/>
            <person name="Reddy J."/>
        </authorList>
    </citation>
    <scope>NUCLEOTIDE SEQUENCE [LARGE SCALE GENOMIC DNA]</scope>
    <source>
        <strain evidence="7 8">NRRL B-14911</strain>
    </source>
</reference>
<keyword evidence="3 7" id="KW-0560">Oxidoreductase</keyword>
<evidence type="ECO:0000256" key="2">
    <source>
        <dbReference type="ARBA" id="ARBA00011881"/>
    </source>
</evidence>
<dbReference type="EC" id="1.1.1.47" evidence="4"/>
<evidence type="ECO:0000256" key="3">
    <source>
        <dbReference type="ARBA" id="ARBA00023002"/>
    </source>
</evidence>
<dbReference type="Pfam" id="PF13561">
    <property type="entry name" value="adh_short_C2"/>
    <property type="match status" value="1"/>
</dbReference>
<evidence type="ECO:0000256" key="5">
    <source>
        <dbReference type="ARBA" id="ARBA00047555"/>
    </source>
</evidence>
<dbReference type="InterPro" id="IPR020904">
    <property type="entry name" value="Sc_DH/Rdtase_CS"/>
</dbReference>
<comment type="catalytic activity">
    <reaction evidence="6">
        <text>D-glucose + NAD(+) = D-glucono-1,5-lactone + NADH + H(+)</text>
        <dbReference type="Rhea" id="RHEA:14293"/>
        <dbReference type="ChEBI" id="CHEBI:4167"/>
        <dbReference type="ChEBI" id="CHEBI:15378"/>
        <dbReference type="ChEBI" id="CHEBI:16217"/>
        <dbReference type="ChEBI" id="CHEBI:57540"/>
        <dbReference type="ChEBI" id="CHEBI:57945"/>
        <dbReference type="EC" id="1.1.1.47"/>
    </reaction>
</comment>
<dbReference type="PANTHER" id="PTHR42760:SF132">
    <property type="entry name" value="SHORT-CHAIN DEHYDROGENASE_REDUCTASE FAMILY PROTEIN"/>
    <property type="match status" value="1"/>
</dbReference>
<dbReference type="InterPro" id="IPR036291">
    <property type="entry name" value="NAD(P)-bd_dom_sf"/>
</dbReference>
<comment type="catalytic activity">
    <reaction evidence="5">
        <text>D-glucose + NADP(+) = D-glucono-1,5-lactone + NADPH + H(+)</text>
        <dbReference type="Rhea" id="RHEA:14405"/>
        <dbReference type="ChEBI" id="CHEBI:4167"/>
        <dbReference type="ChEBI" id="CHEBI:15378"/>
        <dbReference type="ChEBI" id="CHEBI:16217"/>
        <dbReference type="ChEBI" id="CHEBI:57783"/>
        <dbReference type="ChEBI" id="CHEBI:58349"/>
        <dbReference type="EC" id="1.1.1.47"/>
    </reaction>
</comment>
<sequence>MDLQKDKERRMDMYKDLEGKTVVITGGNSGLGRAMAERFGAEKSNVVINYHSNDDNIDEIIEKIENAGGKASSIQGDVGSEEDVKRIIEHAVHTFGSLDVMVNNAGIENEVPSEQLSLDDWNKVINTNLTGQFLGSREAINYMLENDIKGSIINMSSVHQRIPWPHFVHYAASKGGVKLMTETLALEFAPKGIRVNCIAPGAIDTPINAEKFSDPELEKGVLELIPMGYIGKPEEIAACAVWLASKEASYVTGLTLFADGGMTQYPGFQAGKG</sequence>
<evidence type="ECO:0000256" key="4">
    <source>
        <dbReference type="ARBA" id="ARBA00024389"/>
    </source>
</evidence>
<evidence type="ECO:0000256" key="6">
    <source>
        <dbReference type="ARBA" id="ARBA00048831"/>
    </source>
</evidence>
<dbReference type="HOGENOM" id="CLU_010194_1_3_9"/>
<gene>
    <name evidence="7" type="ORF">N288_13380</name>
</gene>
<dbReference type="AlphaFoldDB" id="U5LAY5"/>
<comment type="similarity">
    <text evidence="1">Belongs to the short-chain dehydrogenases/reductases (SDR) family.</text>
</comment>
<dbReference type="SUPFAM" id="SSF51735">
    <property type="entry name" value="NAD(P)-binding Rossmann-fold domains"/>
    <property type="match status" value="1"/>
</dbReference>
<dbReference type="Proteomes" id="UP000017805">
    <property type="component" value="Chromosome"/>
</dbReference>
<protein>
    <recommendedName>
        <fullName evidence="4">glucose 1-dehydrogenase [NAD(P)(+)]</fullName>
        <ecNumber evidence="4">1.1.1.47</ecNumber>
    </recommendedName>
</protein>
<organism evidence="7 8">
    <name type="scientific">Bacillus infantis NRRL B-14911</name>
    <dbReference type="NCBI Taxonomy" id="1367477"/>
    <lineage>
        <taxon>Bacteria</taxon>
        <taxon>Bacillati</taxon>
        <taxon>Bacillota</taxon>
        <taxon>Bacilli</taxon>
        <taxon>Bacillales</taxon>
        <taxon>Bacillaceae</taxon>
        <taxon>Bacillus</taxon>
    </lineage>
</organism>
<comment type="subunit">
    <text evidence="2">Homotetramer.</text>
</comment>